<dbReference type="EMBL" id="KN846958">
    <property type="protein sequence ID" value="KIW69301.1"/>
    <property type="molecule type" value="Genomic_DNA"/>
</dbReference>
<feature type="domain" description="Methyltransferase" evidence="1">
    <location>
        <begin position="40"/>
        <end position="140"/>
    </location>
</feature>
<dbReference type="InterPro" id="IPR029063">
    <property type="entry name" value="SAM-dependent_MTases_sf"/>
</dbReference>
<gene>
    <name evidence="2" type="ORF">PV04_05183</name>
</gene>
<dbReference type="Gene3D" id="3.40.50.150">
    <property type="entry name" value="Vaccinia Virus protein VP39"/>
    <property type="match status" value="1"/>
</dbReference>
<reference evidence="2 3" key="1">
    <citation type="submission" date="2015-01" db="EMBL/GenBank/DDBJ databases">
        <title>The Genome Sequence of Capronia semiimmersa CBS27337.</title>
        <authorList>
            <consortium name="The Broad Institute Genomics Platform"/>
            <person name="Cuomo C."/>
            <person name="de Hoog S."/>
            <person name="Gorbushina A."/>
            <person name="Stielow B."/>
            <person name="Teixiera M."/>
            <person name="Abouelleil A."/>
            <person name="Chapman S.B."/>
            <person name="Priest M."/>
            <person name="Young S.K."/>
            <person name="Wortman J."/>
            <person name="Nusbaum C."/>
            <person name="Birren B."/>
        </authorList>
    </citation>
    <scope>NUCLEOTIDE SEQUENCE [LARGE SCALE GENOMIC DNA]</scope>
    <source>
        <strain evidence="2 3">CBS 27337</strain>
    </source>
</reference>
<dbReference type="InterPro" id="IPR041698">
    <property type="entry name" value="Methyltransf_25"/>
</dbReference>
<evidence type="ECO:0000259" key="1">
    <source>
        <dbReference type="Pfam" id="PF13649"/>
    </source>
</evidence>
<name>A0A0D2CVW3_9EURO</name>
<evidence type="ECO:0000313" key="3">
    <source>
        <dbReference type="Proteomes" id="UP000054266"/>
    </source>
</evidence>
<evidence type="ECO:0000313" key="2">
    <source>
        <dbReference type="EMBL" id="KIW69301.1"/>
    </source>
</evidence>
<keyword evidence="3" id="KW-1185">Reference proteome</keyword>
<accession>A0A0D2CVW3</accession>
<dbReference type="CDD" id="cd02440">
    <property type="entry name" value="AdoMet_MTases"/>
    <property type="match status" value="1"/>
</dbReference>
<dbReference type="AlphaFoldDB" id="A0A0D2CVW3"/>
<dbReference type="Pfam" id="PF13649">
    <property type="entry name" value="Methyltransf_25"/>
    <property type="match status" value="1"/>
</dbReference>
<protein>
    <recommendedName>
        <fullName evidence="1">Methyltransferase domain-containing protein</fullName>
    </recommendedName>
</protein>
<dbReference type="HOGENOM" id="CLU_065416_0_0_1"/>
<dbReference type="PANTHER" id="PTHR43591">
    <property type="entry name" value="METHYLTRANSFERASE"/>
    <property type="match status" value="1"/>
</dbReference>
<dbReference type="Proteomes" id="UP000054266">
    <property type="component" value="Unassembled WGS sequence"/>
</dbReference>
<dbReference type="SUPFAM" id="SSF53335">
    <property type="entry name" value="S-adenosyl-L-methionine-dependent methyltransferases"/>
    <property type="match status" value="1"/>
</dbReference>
<organism evidence="2 3">
    <name type="scientific">Phialophora macrospora</name>
    <dbReference type="NCBI Taxonomy" id="1851006"/>
    <lineage>
        <taxon>Eukaryota</taxon>
        <taxon>Fungi</taxon>
        <taxon>Dikarya</taxon>
        <taxon>Ascomycota</taxon>
        <taxon>Pezizomycotina</taxon>
        <taxon>Eurotiomycetes</taxon>
        <taxon>Chaetothyriomycetidae</taxon>
        <taxon>Chaetothyriales</taxon>
        <taxon>Herpotrichiellaceae</taxon>
        <taxon>Phialophora</taxon>
    </lineage>
</organism>
<proteinExistence type="predicted"/>
<sequence length="280" mass="31094">MDPAVYEKMSAQADYIMGPFADMVLRAAKFPPAGNSQLVVLDQACGSGVVSSHIMSQLSPDDRSRLDLTCADISELAIAQMAKRIETSRWSVARAVTDDAMATHFPSDHFTHIFFNFGPQMLSKPLAGLKECHRILRPGGVLGVSSWQVVPWSADYRAGMARDTSLPSFPTEEQLLYAFSTTPERWDSVDAGRAHLQECGFTAIEAAAVENTTTMSLEEVETMLPFSLDMMTQKFWTREEVDRFRQAAARAIVDYLKEKYGGGPVVWKWVALVASGRKDW</sequence>